<dbReference type="InterPro" id="IPR029016">
    <property type="entry name" value="GAF-like_dom_sf"/>
</dbReference>
<dbReference type="CDD" id="cd19410">
    <property type="entry name" value="HK9-like_sensor"/>
    <property type="match status" value="1"/>
</dbReference>
<feature type="modified residue" description="4-aspartylphosphate" evidence="7">
    <location>
        <position position="809"/>
    </location>
</feature>
<dbReference type="Gene3D" id="1.10.287.130">
    <property type="match status" value="1"/>
</dbReference>
<dbReference type="PROSITE" id="PS50109">
    <property type="entry name" value="HIS_KIN"/>
    <property type="match status" value="1"/>
</dbReference>
<evidence type="ECO:0000256" key="2">
    <source>
        <dbReference type="ARBA" id="ARBA00012438"/>
    </source>
</evidence>
<dbReference type="InterPro" id="IPR036097">
    <property type="entry name" value="HisK_dim/P_sf"/>
</dbReference>
<dbReference type="InterPro" id="IPR036890">
    <property type="entry name" value="HATPase_C_sf"/>
</dbReference>
<sequence>MKFSLTKRLYIGFSVAILLVLLIGILSYKTFQRQSEAGNWVKHTYQVLNKAGMIEKLVVDMETGRIGYRSTGVRQFLKPYDDALLNIKPVLNDLKSLTADNVVQTERISRIASNVETLLEFWNRQADGKLSQYDQKAFVDLITRQKEFIKLIRDELDQVVNTERILLNQREEQNKRSIEQATYGVVLGTFLTLLIVLTLIYFTIREFNNHRKAEAILQENYEELEHLNQISTEKNWLLTGMSVINDSLQDTSNVRSLTQSILKTVTKYLDVPASAFYCYSPKHSQLQINASVALPDHAKHTYQLGIGVVGQAATERSLTVVNDVPPDFWVVEAGSGQALPGQVVCLPLWYNKELKGVIELAAFRPLNEQALLLLKSVANNVAVAINAAEDHEKVMNLLQQVQEQKEELENQQEELQQSNDELTRQAEILHISEQELKVQEEELRQINDELLERNKTIEIARKELTEKAKELEINSRFKSEFLANMSHELRTPLNSVLILARLLSENKQFNLTDKQIEYAKIIHKSGADLLELINDILDLSKIEAGKIELVFEEAPVKGIVDDITQLFGVLADEKGIQLSTRVDPLVPKAIRTDKQRLEQVIKNLLSNAFKFTSKGGSVTLSLQLIDQRPASFKGNLTMAQQVIAISVTDTGIGIPPEKQQIIFEAFQQVDGSISRKFGGTGLGLSISKELIRKLGGELGLQSEIGKGSTFTIYLPITLTAEVDQPAPTDAPQITLAAIPESVAPARPSDDRHSLTPGQKVILIIEDDPAFASIIRDFAREKNFKTIIALRGDEGLQYARQYTPSAIILDMGLPVVNGWDLLKIMKNEDALKHIPVHVISAIDSPATVNDDILAYTTKPVDKKDLENVLAVISSHLDGEGKKGLVLAGTYLTKTSLMPLIDKRHINLECDYVNTLQEAQQKVSQQAYDCIIADIGQDVEQGIADLNALQQAVAPREVPFIIYLDKDLSRSAERELNKISSVIIRDSSLSKDRLMDELELFFHKIHQLETAPTPERPQNDSFDEGMQGRKVLLVDDDMRNVFALSTLLEANQMTVVTAGDGQEALNLLNKHTDTALVLMDIMMPEMDGYEATRRIRADRRFMNLPVIALTAKAMTGDREKCIEAGASDYITKPVDSTQLFSLMRVWLS</sequence>
<dbReference type="Pfam" id="PF00072">
    <property type="entry name" value="Response_reg"/>
    <property type="match status" value="2"/>
</dbReference>
<dbReference type="Pfam" id="PF02518">
    <property type="entry name" value="HATPase_c"/>
    <property type="match status" value="1"/>
</dbReference>
<dbReference type="Proteomes" id="UP001597469">
    <property type="component" value="Unassembled WGS sequence"/>
</dbReference>
<feature type="coiled-coil region" evidence="8">
    <location>
        <begin position="387"/>
        <end position="474"/>
    </location>
</feature>
<dbReference type="Gene3D" id="3.30.565.10">
    <property type="entry name" value="Histidine kinase-like ATPase, C-terminal domain"/>
    <property type="match status" value="1"/>
</dbReference>
<dbReference type="CDD" id="cd00082">
    <property type="entry name" value="HisKA"/>
    <property type="match status" value="1"/>
</dbReference>
<evidence type="ECO:0000313" key="13">
    <source>
        <dbReference type="Proteomes" id="UP001597469"/>
    </source>
</evidence>
<keyword evidence="9" id="KW-0472">Membrane</keyword>
<comment type="caution">
    <text evidence="12">The sequence shown here is derived from an EMBL/GenBank/DDBJ whole genome shotgun (WGS) entry which is preliminary data.</text>
</comment>
<evidence type="ECO:0000313" key="12">
    <source>
        <dbReference type="EMBL" id="MFD2569452.1"/>
    </source>
</evidence>
<evidence type="ECO:0000256" key="4">
    <source>
        <dbReference type="ARBA" id="ARBA00022679"/>
    </source>
</evidence>
<feature type="transmembrane region" description="Helical" evidence="9">
    <location>
        <begin position="181"/>
        <end position="202"/>
    </location>
</feature>
<evidence type="ECO:0000256" key="3">
    <source>
        <dbReference type="ARBA" id="ARBA00022553"/>
    </source>
</evidence>
<protein>
    <recommendedName>
        <fullName evidence="2">histidine kinase</fullName>
        <ecNumber evidence="2">2.7.13.3</ecNumber>
    </recommendedName>
</protein>
<dbReference type="InterPro" id="IPR005467">
    <property type="entry name" value="His_kinase_dom"/>
</dbReference>
<dbReference type="EMBL" id="JBHULN010000001">
    <property type="protein sequence ID" value="MFD2569452.1"/>
    <property type="molecule type" value="Genomic_DNA"/>
</dbReference>
<dbReference type="SMART" id="SM00388">
    <property type="entry name" value="HisKA"/>
    <property type="match status" value="1"/>
</dbReference>
<feature type="modified residue" description="4-aspartylphosphate" evidence="7">
    <location>
        <position position="1078"/>
    </location>
</feature>
<dbReference type="Pfam" id="PF05227">
    <property type="entry name" value="CHASE3"/>
    <property type="match status" value="1"/>
</dbReference>
<dbReference type="CDD" id="cd17546">
    <property type="entry name" value="REC_hyHK_CKI1_RcsC-like"/>
    <property type="match status" value="1"/>
</dbReference>
<gene>
    <name evidence="12" type="ORF">ACFSUS_02330</name>
</gene>
<dbReference type="PANTHER" id="PTHR45339">
    <property type="entry name" value="HYBRID SIGNAL TRANSDUCTION HISTIDINE KINASE J"/>
    <property type="match status" value="1"/>
</dbReference>
<keyword evidence="5" id="KW-0418">Kinase</keyword>
<reference evidence="13" key="1">
    <citation type="journal article" date="2019" name="Int. J. Syst. Evol. Microbiol.">
        <title>The Global Catalogue of Microorganisms (GCM) 10K type strain sequencing project: providing services to taxonomists for standard genome sequencing and annotation.</title>
        <authorList>
            <consortium name="The Broad Institute Genomics Platform"/>
            <consortium name="The Broad Institute Genome Sequencing Center for Infectious Disease"/>
            <person name="Wu L."/>
            <person name="Ma J."/>
        </authorList>
    </citation>
    <scope>NUCLEOTIDE SEQUENCE [LARGE SCALE GENOMIC DNA]</scope>
    <source>
        <strain evidence="13">KCTC 42805</strain>
    </source>
</reference>
<dbReference type="PROSITE" id="PS50110">
    <property type="entry name" value="RESPONSE_REGULATORY"/>
    <property type="match status" value="2"/>
</dbReference>
<feature type="transmembrane region" description="Helical" evidence="9">
    <location>
        <begin position="9"/>
        <end position="28"/>
    </location>
</feature>
<evidence type="ECO:0000256" key="8">
    <source>
        <dbReference type="SAM" id="Coils"/>
    </source>
</evidence>
<dbReference type="InterPro" id="IPR003018">
    <property type="entry name" value="GAF"/>
</dbReference>
<dbReference type="Gene3D" id="3.30.450.40">
    <property type="match status" value="1"/>
</dbReference>
<dbReference type="SMART" id="SM00448">
    <property type="entry name" value="REC"/>
    <property type="match status" value="2"/>
</dbReference>
<dbReference type="PANTHER" id="PTHR45339:SF1">
    <property type="entry name" value="HYBRID SIGNAL TRANSDUCTION HISTIDINE KINASE J"/>
    <property type="match status" value="1"/>
</dbReference>
<dbReference type="SUPFAM" id="SSF55781">
    <property type="entry name" value="GAF domain-like"/>
    <property type="match status" value="1"/>
</dbReference>
<proteinExistence type="predicted"/>
<dbReference type="Gene3D" id="3.40.50.2300">
    <property type="match status" value="2"/>
</dbReference>
<evidence type="ECO:0000256" key="1">
    <source>
        <dbReference type="ARBA" id="ARBA00000085"/>
    </source>
</evidence>
<dbReference type="EC" id="2.7.13.3" evidence="2"/>
<dbReference type="InterPro" id="IPR003594">
    <property type="entry name" value="HATPase_dom"/>
</dbReference>
<keyword evidence="9" id="KW-0812">Transmembrane</keyword>
<keyword evidence="6" id="KW-0902">Two-component regulatory system</keyword>
<dbReference type="SUPFAM" id="SSF52172">
    <property type="entry name" value="CheY-like"/>
    <property type="match status" value="2"/>
</dbReference>
<feature type="domain" description="Response regulatory" evidence="11">
    <location>
        <begin position="760"/>
        <end position="872"/>
    </location>
</feature>
<dbReference type="SMART" id="SM00065">
    <property type="entry name" value="GAF"/>
    <property type="match status" value="1"/>
</dbReference>
<dbReference type="InterPro" id="IPR004358">
    <property type="entry name" value="Sig_transdc_His_kin-like_C"/>
</dbReference>
<evidence type="ECO:0000256" key="9">
    <source>
        <dbReference type="SAM" id="Phobius"/>
    </source>
</evidence>
<dbReference type="PRINTS" id="PR00344">
    <property type="entry name" value="BCTRLSENSOR"/>
</dbReference>
<dbReference type="InterPro" id="IPR011006">
    <property type="entry name" value="CheY-like_superfamily"/>
</dbReference>
<dbReference type="CDD" id="cd16922">
    <property type="entry name" value="HATPase_EvgS-ArcB-TorS-like"/>
    <property type="match status" value="1"/>
</dbReference>
<dbReference type="SUPFAM" id="SSF55874">
    <property type="entry name" value="ATPase domain of HSP90 chaperone/DNA topoisomerase II/histidine kinase"/>
    <property type="match status" value="1"/>
</dbReference>
<evidence type="ECO:0000259" key="11">
    <source>
        <dbReference type="PROSITE" id="PS50110"/>
    </source>
</evidence>
<dbReference type="SMART" id="SM00387">
    <property type="entry name" value="HATPase_c"/>
    <property type="match status" value="1"/>
</dbReference>
<evidence type="ECO:0000256" key="5">
    <source>
        <dbReference type="ARBA" id="ARBA00022777"/>
    </source>
</evidence>
<keyword evidence="8" id="KW-0175">Coiled coil</keyword>
<keyword evidence="13" id="KW-1185">Reference proteome</keyword>
<accession>A0ABW5M1E5</accession>
<keyword evidence="3 7" id="KW-0597">Phosphoprotein</keyword>
<evidence type="ECO:0000256" key="7">
    <source>
        <dbReference type="PROSITE-ProRule" id="PRU00169"/>
    </source>
</evidence>
<name>A0ABW5M1E5_9BACT</name>
<comment type="catalytic activity">
    <reaction evidence="1">
        <text>ATP + protein L-histidine = ADP + protein N-phospho-L-histidine.</text>
        <dbReference type="EC" id="2.7.13.3"/>
    </reaction>
</comment>
<keyword evidence="4" id="KW-0808">Transferase</keyword>
<keyword evidence="9" id="KW-1133">Transmembrane helix</keyword>
<dbReference type="InterPro" id="IPR007891">
    <property type="entry name" value="CHASE3"/>
</dbReference>
<dbReference type="SUPFAM" id="SSF47384">
    <property type="entry name" value="Homodimeric domain of signal transducing histidine kinase"/>
    <property type="match status" value="1"/>
</dbReference>
<feature type="domain" description="Histidine kinase" evidence="10">
    <location>
        <begin position="484"/>
        <end position="718"/>
    </location>
</feature>
<feature type="domain" description="Response regulatory" evidence="11">
    <location>
        <begin position="1028"/>
        <end position="1145"/>
    </location>
</feature>
<dbReference type="InterPro" id="IPR001789">
    <property type="entry name" value="Sig_transdc_resp-reg_receiver"/>
</dbReference>
<evidence type="ECO:0000256" key="6">
    <source>
        <dbReference type="ARBA" id="ARBA00023012"/>
    </source>
</evidence>
<dbReference type="RefSeq" id="WP_381518494.1">
    <property type="nucleotide sequence ID" value="NZ_JBHULN010000001.1"/>
</dbReference>
<dbReference type="InterPro" id="IPR003661">
    <property type="entry name" value="HisK_dim/P_dom"/>
</dbReference>
<dbReference type="Pfam" id="PF13185">
    <property type="entry name" value="GAF_2"/>
    <property type="match status" value="1"/>
</dbReference>
<dbReference type="Pfam" id="PF00512">
    <property type="entry name" value="HisKA"/>
    <property type="match status" value="1"/>
</dbReference>
<organism evidence="12 13">
    <name type="scientific">Spirosoma soli</name>
    <dbReference type="NCBI Taxonomy" id="1770529"/>
    <lineage>
        <taxon>Bacteria</taxon>
        <taxon>Pseudomonadati</taxon>
        <taxon>Bacteroidota</taxon>
        <taxon>Cytophagia</taxon>
        <taxon>Cytophagales</taxon>
        <taxon>Cytophagaceae</taxon>
        <taxon>Spirosoma</taxon>
    </lineage>
</organism>
<evidence type="ECO:0000259" key="10">
    <source>
        <dbReference type="PROSITE" id="PS50109"/>
    </source>
</evidence>